<dbReference type="SUPFAM" id="SSF56281">
    <property type="entry name" value="Metallo-hydrolase/oxidoreductase"/>
    <property type="match status" value="1"/>
</dbReference>
<dbReference type="Pfam" id="PF00753">
    <property type="entry name" value="Lactamase_B"/>
    <property type="match status" value="1"/>
</dbReference>
<dbReference type="Gene3D" id="3.40.50.1820">
    <property type="entry name" value="alpha/beta hydrolase"/>
    <property type="match status" value="1"/>
</dbReference>
<protein>
    <recommendedName>
        <fullName evidence="6">Metallo-beta-lactamase domain-containing protein</fullName>
    </recommendedName>
</protein>
<dbReference type="SMART" id="SM00849">
    <property type="entry name" value="Lactamase_B"/>
    <property type="match status" value="1"/>
</dbReference>
<accession>A0A0F4Z164</accession>
<evidence type="ECO:0000256" key="2">
    <source>
        <dbReference type="ARBA" id="ARBA00022723"/>
    </source>
</evidence>
<dbReference type="AlphaFoldDB" id="A0A0F4Z164"/>
<evidence type="ECO:0000256" key="4">
    <source>
        <dbReference type="ARBA" id="ARBA00022833"/>
    </source>
</evidence>
<dbReference type="Pfam" id="PF02230">
    <property type="entry name" value="Abhydrolase_2"/>
    <property type="match status" value="1"/>
</dbReference>
<evidence type="ECO:0000313" key="8">
    <source>
        <dbReference type="Proteomes" id="UP000053958"/>
    </source>
</evidence>
<dbReference type="PANTHER" id="PTHR42978:SF5">
    <property type="entry name" value="METALLO-BETA-LACTAMASE DOMAIN-CONTAINING PROTEIN"/>
    <property type="match status" value="1"/>
</dbReference>
<dbReference type="InterPro" id="IPR036866">
    <property type="entry name" value="RibonucZ/Hydroxyglut_hydro"/>
</dbReference>
<evidence type="ECO:0000256" key="1">
    <source>
        <dbReference type="ARBA" id="ARBA00007749"/>
    </source>
</evidence>
<dbReference type="GO" id="GO:0046872">
    <property type="term" value="F:metal ion binding"/>
    <property type="evidence" value="ECO:0007669"/>
    <property type="project" value="UniProtKB-KW"/>
</dbReference>
<evidence type="ECO:0000256" key="5">
    <source>
        <dbReference type="SAM" id="MobiDB-lite"/>
    </source>
</evidence>
<proteinExistence type="inferred from homology"/>
<evidence type="ECO:0000313" key="7">
    <source>
        <dbReference type="EMBL" id="KKA23831.1"/>
    </source>
</evidence>
<name>A0A0F4Z164_RASE3</name>
<dbReference type="Gene3D" id="3.60.15.10">
    <property type="entry name" value="Ribonuclease Z/Hydroxyacylglutathione hydrolase-like"/>
    <property type="match status" value="1"/>
</dbReference>
<dbReference type="CDD" id="cd07730">
    <property type="entry name" value="metallo-hydrolase-like_MBL-fold"/>
    <property type="match status" value="1"/>
</dbReference>
<dbReference type="OrthoDB" id="10250730at2759"/>
<gene>
    <name evidence="7" type="ORF">T310_2121</name>
</gene>
<evidence type="ECO:0000256" key="3">
    <source>
        <dbReference type="ARBA" id="ARBA00022801"/>
    </source>
</evidence>
<dbReference type="InterPro" id="IPR001279">
    <property type="entry name" value="Metallo-B-lactamas"/>
</dbReference>
<keyword evidence="3" id="KW-0378">Hydrolase</keyword>
<comment type="caution">
    <text evidence="7">The sequence shown here is derived from an EMBL/GenBank/DDBJ whole genome shotgun (WGS) entry which is preliminary data.</text>
</comment>
<feature type="region of interest" description="Disordered" evidence="5">
    <location>
        <begin position="1"/>
        <end position="25"/>
    </location>
</feature>
<dbReference type="GO" id="GO:0016787">
    <property type="term" value="F:hydrolase activity"/>
    <property type="evidence" value="ECO:0007669"/>
    <property type="project" value="UniProtKB-KW"/>
</dbReference>
<dbReference type="Proteomes" id="UP000053958">
    <property type="component" value="Unassembled WGS sequence"/>
</dbReference>
<feature type="domain" description="Metallo-beta-lactamase" evidence="6">
    <location>
        <begin position="241"/>
        <end position="451"/>
    </location>
</feature>
<dbReference type="InterPro" id="IPR029058">
    <property type="entry name" value="AB_hydrolase_fold"/>
</dbReference>
<dbReference type="STRING" id="1408163.A0A0F4Z164"/>
<dbReference type="GeneID" id="25314472"/>
<dbReference type="RefSeq" id="XP_013330443.1">
    <property type="nucleotide sequence ID" value="XM_013474989.1"/>
</dbReference>
<reference evidence="7 8" key="1">
    <citation type="submission" date="2015-04" db="EMBL/GenBank/DDBJ databases">
        <authorList>
            <person name="Heijne W.H."/>
            <person name="Fedorova N.D."/>
            <person name="Nierman W.C."/>
            <person name="Vollebregt A.W."/>
            <person name="Zhao Z."/>
            <person name="Wu L."/>
            <person name="Kumar M."/>
            <person name="Stam H."/>
            <person name="van den Berg M.A."/>
            <person name="Pel H.J."/>
        </authorList>
    </citation>
    <scope>NUCLEOTIDE SEQUENCE [LARGE SCALE GENOMIC DNA]</scope>
    <source>
        <strain evidence="7 8">CBS 393.64</strain>
    </source>
</reference>
<evidence type="ECO:0000259" key="6">
    <source>
        <dbReference type="SMART" id="SM00849"/>
    </source>
</evidence>
<dbReference type="InterPro" id="IPR051013">
    <property type="entry name" value="MBL_superfamily_lactonases"/>
</dbReference>
<dbReference type="InterPro" id="IPR003140">
    <property type="entry name" value="PLipase/COase/thioEstase"/>
</dbReference>
<dbReference type="PANTHER" id="PTHR42978">
    <property type="entry name" value="QUORUM-QUENCHING LACTONASE YTNP-RELATED-RELATED"/>
    <property type="match status" value="1"/>
</dbReference>
<keyword evidence="4" id="KW-0862">Zinc</keyword>
<keyword evidence="2" id="KW-0479">Metal-binding</keyword>
<sequence>MPSNDEDSLDPFTQEETSQTSLQSARASYSDLQTPIFLGHGSADPKVSVRLGERMASLLSQQLHMDVTWRAYSGFGHWYKVPDEIDDVVSFLKDKLGVPVGEVPRASTVTSIDGADVSVRVSGNHKEKKRKERKEKGTKFLTTAIPALETLQLLVPDGTSICQQAGRFSEIYIRYRDRRANCSARLINSTTRKKNEMSTLNIPPSPHTVQVSIIDTTASIQVTADRFLSPRVDGFSTLNCNAFAFLIENPRSGRRVLFDLGLRKDWQNLAKPQYERIQTTFKLSVEKNVADILTENGVPLESVDSIIWSHWHFDHVGDPSTFPSSTSLVVGPGMPAAKLPAYPTNPDSTLLESDFAGRQLVEITPDKFTLKIGDFGAYDFFGDGSFYLLDVPGHAVGHVCGLARTTSGGSSSSSNSSDNDTFILMGGDSCHHAGQIRPSPYLPLPEQIRPHQPQDEASHPPCPGALFEKIHPDPVNYRTRPFYRIRVWEDGTTVAHDPDTAQQSIYRLQPFDAAENVFFVFAHDRTLADVVDIFPATANRWKEAGWKERGRWRFLRDWKVES</sequence>
<organism evidence="7 8">
    <name type="scientific">Rasamsonia emersonii (strain ATCC 16479 / CBS 393.64 / IMI 116815)</name>
    <dbReference type="NCBI Taxonomy" id="1408163"/>
    <lineage>
        <taxon>Eukaryota</taxon>
        <taxon>Fungi</taxon>
        <taxon>Dikarya</taxon>
        <taxon>Ascomycota</taxon>
        <taxon>Pezizomycotina</taxon>
        <taxon>Eurotiomycetes</taxon>
        <taxon>Eurotiomycetidae</taxon>
        <taxon>Eurotiales</taxon>
        <taxon>Trichocomaceae</taxon>
        <taxon>Rasamsonia</taxon>
    </lineage>
</organism>
<comment type="similarity">
    <text evidence="1">Belongs to the metallo-beta-lactamase superfamily.</text>
</comment>
<dbReference type="SUPFAM" id="SSF53474">
    <property type="entry name" value="alpha/beta-Hydrolases"/>
    <property type="match status" value="1"/>
</dbReference>
<keyword evidence="8" id="KW-1185">Reference proteome</keyword>
<feature type="compositionally biased region" description="Polar residues" evidence="5">
    <location>
        <begin position="14"/>
        <end position="25"/>
    </location>
</feature>
<dbReference type="EMBL" id="LASV01000085">
    <property type="protein sequence ID" value="KKA23831.1"/>
    <property type="molecule type" value="Genomic_DNA"/>
</dbReference>